<evidence type="ECO:0000256" key="1">
    <source>
        <dbReference type="SAM" id="MobiDB-lite"/>
    </source>
</evidence>
<sequence>MSGAAPVVTELKLRNVREACRRVLDSDPKFIGTLYTSRPKRDHRSARLTRVGSGGSSRSGGSGGRRANSPTLNHRTPMPKHLTASGSSLHSDDLPLRPQSVQAG</sequence>
<feature type="non-terminal residue" evidence="2">
    <location>
        <position position="1"/>
    </location>
</feature>
<gene>
    <name evidence="2" type="ORF">KIPB_014863</name>
</gene>
<keyword evidence="3" id="KW-1185">Reference proteome</keyword>
<comment type="caution">
    <text evidence="2">The sequence shown here is derived from an EMBL/GenBank/DDBJ whole genome shotgun (WGS) entry which is preliminary data.</text>
</comment>
<organism evidence="2 3">
    <name type="scientific">Kipferlia bialata</name>
    <dbReference type="NCBI Taxonomy" id="797122"/>
    <lineage>
        <taxon>Eukaryota</taxon>
        <taxon>Metamonada</taxon>
        <taxon>Carpediemonas-like organisms</taxon>
        <taxon>Kipferlia</taxon>
    </lineage>
</organism>
<feature type="compositionally biased region" description="Basic residues" evidence="1">
    <location>
        <begin position="38"/>
        <end position="47"/>
    </location>
</feature>
<feature type="compositionally biased region" description="Gly residues" evidence="1">
    <location>
        <begin position="52"/>
        <end position="64"/>
    </location>
</feature>
<name>A0A9K3DCT9_9EUKA</name>
<feature type="region of interest" description="Disordered" evidence="1">
    <location>
        <begin position="28"/>
        <end position="104"/>
    </location>
</feature>
<proteinExistence type="predicted"/>
<reference evidence="2 3" key="1">
    <citation type="journal article" date="2018" name="PLoS ONE">
        <title>The draft genome of Kipferlia bialata reveals reductive genome evolution in fornicate parasites.</title>
        <authorList>
            <person name="Tanifuji G."/>
            <person name="Takabayashi S."/>
            <person name="Kume K."/>
            <person name="Takagi M."/>
            <person name="Nakayama T."/>
            <person name="Kamikawa R."/>
            <person name="Inagaki Y."/>
            <person name="Hashimoto T."/>
        </authorList>
    </citation>
    <scope>NUCLEOTIDE SEQUENCE [LARGE SCALE GENOMIC DNA]</scope>
    <source>
        <strain evidence="2">NY0173</strain>
    </source>
</reference>
<protein>
    <submittedName>
        <fullName evidence="2">Uncharacterized protein</fullName>
    </submittedName>
</protein>
<dbReference type="EMBL" id="BDIP01007925">
    <property type="protein sequence ID" value="GIQ91553.1"/>
    <property type="molecule type" value="Genomic_DNA"/>
</dbReference>
<evidence type="ECO:0000313" key="2">
    <source>
        <dbReference type="EMBL" id="GIQ91553.1"/>
    </source>
</evidence>
<dbReference type="Proteomes" id="UP000265618">
    <property type="component" value="Unassembled WGS sequence"/>
</dbReference>
<dbReference type="AlphaFoldDB" id="A0A9K3DCT9"/>
<evidence type="ECO:0000313" key="3">
    <source>
        <dbReference type="Proteomes" id="UP000265618"/>
    </source>
</evidence>
<accession>A0A9K3DCT9</accession>